<evidence type="ECO:0000313" key="3">
    <source>
        <dbReference type="Proteomes" id="UP000307541"/>
    </source>
</evidence>
<keyword evidence="1" id="KW-0472">Membrane</keyword>
<accession>A0A4T1ZQ85</accession>
<dbReference type="Proteomes" id="UP000307541">
    <property type="component" value="Unassembled WGS sequence"/>
</dbReference>
<keyword evidence="1" id="KW-1133">Transmembrane helix</keyword>
<protein>
    <recommendedName>
        <fullName evidence="4">DUF2569 family protein</fullName>
    </recommendedName>
</protein>
<feature type="transmembrane region" description="Helical" evidence="1">
    <location>
        <begin position="81"/>
        <end position="99"/>
    </location>
</feature>
<sequence>MSENPYAPPQSELVGTDNLNRNIAWKVYFYFMLALTFVGVVGLLTVEDAGAAEFISLILAIPSLTGFFGYVFSKKILTRKLWVINFYVQITWLVLYYFVTTADLSAGMDQQLYVVSTAVMWALSIPYYIALFLYANKKYPIWLEKA</sequence>
<reference evidence="2 3" key="1">
    <citation type="submission" date="2018-10" db="EMBL/GenBank/DDBJ databases">
        <title>Pseudomonas leptonychotis sp. nov., isolated from Weddell seals in Antarctica.</title>
        <authorList>
            <person name="Novakova D."/>
            <person name="Svec P."/>
            <person name="Kralova S."/>
            <person name="Kristofova L."/>
            <person name="Zeman M."/>
            <person name="Pantucek R."/>
            <person name="Maslanova I."/>
            <person name="Sedlacek I."/>
        </authorList>
    </citation>
    <scope>NUCLEOTIDE SEQUENCE [LARGE SCALE GENOMIC DNA]</scope>
    <source>
        <strain evidence="2 3">CCM 8849</strain>
    </source>
</reference>
<keyword evidence="1" id="KW-0812">Transmembrane</keyword>
<feature type="transmembrane region" description="Helical" evidence="1">
    <location>
        <begin position="52"/>
        <end position="72"/>
    </location>
</feature>
<keyword evidence="3" id="KW-1185">Reference proteome</keyword>
<dbReference type="OrthoDB" id="5736172at2"/>
<name>A0A4T1ZQ85_9PSED</name>
<evidence type="ECO:0000256" key="1">
    <source>
        <dbReference type="SAM" id="Phobius"/>
    </source>
</evidence>
<comment type="caution">
    <text evidence="2">The sequence shown here is derived from an EMBL/GenBank/DDBJ whole genome shotgun (WGS) entry which is preliminary data.</text>
</comment>
<organism evidence="2 3">
    <name type="scientific">Pseudomonas leptonychotis</name>
    <dbReference type="NCBI Taxonomy" id="2448482"/>
    <lineage>
        <taxon>Bacteria</taxon>
        <taxon>Pseudomonadati</taxon>
        <taxon>Pseudomonadota</taxon>
        <taxon>Gammaproteobacteria</taxon>
        <taxon>Pseudomonadales</taxon>
        <taxon>Pseudomonadaceae</taxon>
        <taxon>Pseudomonas</taxon>
    </lineage>
</organism>
<feature type="transmembrane region" description="Helical" evidence="1">
    <location>
        <begin position="111"/>
        <end position="135"/>
    </location>
</feature>
<evidence type="ECO:0008006" key="4">
    <source>
        <dbReference type="Google" id="ProtNLM"/>
    </source>
</evidence>
<dbReference type="AlphaFoldDB" id="A0A4T1ZQ85"/>
<proteinExistence type="predicted"/>
<dbReference type="EMBL" id="RFLV01000009">
    <property type="protein sequence ID" value="TIH06233.1"/>
    <property type="molecule type" value="Genomic_DNA"/>
</dbReference>
<dbReference type="RefSeq" id="WP_136666445.1">
    <property type="nucleotide sequence ID" value="NZ_RFLV01000009.1"/>
</dbReference>
<gene>
    <name evidence="2" type="ORF">D8779_20380</name>
</gene>
<evidence type="ECO:0000313" key="2">
    <source>
        <dbReference type="EMBL" id="TIH06233.1"/>
    </source>
</evidence>
<feature type="transmembrane region" description="Helical" evidence="1">
    <location>
        <begin position="27"/>
        <end position="46"/>
    </location>
</feature>